<comment type="function">
    <text evidence="6">Catalyzes the phosphorylation of the 3'-hydroxyl group of dephosphocoenzyme A to form coenzyme A.</text>
</comment>
<dbReference type="GO" id="GO:0005737">
    <property type="term" value="C:cytoplasm"/>
    <property type="evidence" value="ECO:0007669"/>
    <property type="project" value="UniProtKB-SubCell"/>
</dbReference>
<protein>
    <recommendedName>
        <fullName evidence="6 7">Dephospho-CoA kinase</fullName>
        <ecNumber evidence="6 7">2.7.1.24</ecNumber>
    </recommendedName>
    <alternativeName>
        <fullName evidence="6">Dephosphocoenzyme A kinase</fullName>
    </alternativeName>
</protein>
<keyword evidence="6 8" id="KW-0418">Kinase</keyword>
<evidence type="ECO:0000256" key="7">
    <source>
        <dbReference type="NCBIfam" id="TIGR00152"/>
    </source>
</evidence>
<dbReference type="AlphaFoldDB" id="A0A381DK34"/>
<evidence type="ECO:0000256" key="4">
    <source>
        <dbReference type="ARBA" id="ARBA00022840"/>
    </source>
</evidence>
<dbReference type="GO" id="GO:0004140">
    <property type="term" value="F:dephospho-CoA kinase activity"/>
    <property type="evidence" value="ECO:0007669"/>
    <property type="project" value="UniProtKB-UniRule"/>
</dbReference>
<dbReference type="Gene3D" id="3.40.50.300">
    <property type="entry name" value="P-loop containing nucleotide triphosphate hydrolases"/>
    <property type="match status" value="1"/>
</dbReference>
<dbReference type="SUPFAM" id="SSF52540">
    <property type="entry name" value="P-loop containing nucleoside triphosphate hydrolases"/>
    <property type="match status" value="1"/>
</dbReference>
<accession>A0A381DK34</accession>
<evidence type="ECO:0000256" key="2">
    <source>
        <dbReference type="ARBA" id="ARBA00022679"/>
    </source>
</evidence>
<keyword evidence="5 6" id="KW-0173">Coenzyme A biosynthesis</keyword>
<dbReference type="RefSeq" id="WP_089181807.1">
    <property type="nucleotide sequence ID" value="NZ_CP043427.1"/>
</dbReference>
<dbReference type="Proteomes" id="UP000254920">
    <property type="component" value="Unassembled WGS sequence"/>
</dbReference>
<keyword evidence="3 6" id="KW-0547">Nucleotide-binding</keyword>
<dbReference type="InterPro" id="IPR027417">
    <property type="entry name" value="P-loop_NTPase"/>
</dbReference>
<comment type="catalytic activity">
    <reaction evidence="6">
        <text>3'-dephospho-CoA + ATP = ADP + CoA + H(+)</text>
        <dbReference type="Rhea" id="RHEA:18245"/>
        <dbReference type="ChEBI" id="CHEBI:15378"/>
        <dbReference type="ChEBI" id="CHEBI:30616"/>
        <dbReference type="ChEBI" id="CHEBI:57287"/>
        <dbReference type="ChEBI" id="CHEBI:57328"/>
        <dbReference type="ChEBI" id="CHEBI:456216"/>
        <dbReference type="EC" id="2.7.1.24"/>
    </reaction>
</comment>
<dbReference type="EMBL" id="UFVD01000001">
    <property type="protein sequence ID" value="SUX11028.1"/>
    <property type="molecule type" value="Genomic_DNA"/>
</dbReference>
<sequence length="200" mass="23395">MKYKYAIVLTGCIASGKSSVANILKLYGFKVIDADEISHNVLDELANEIAQIFGKEFVDSKKVNRKKLGEYVFKDKFELTKLENLLHPKIKERIYKLADELEKTNFPYFVDIPLFYEKKNYDFNKVVVVYTPKQTVLKRLTKRDKIDEKTALQRLNLQIDIEEKRKMADFVIDNSGDLKHLNAQIEKFISNLKKIYSFSL</sequence>
<dbReference type="GeneID" id="93089897"/>
<evidence type="ECO:0000313" key="9">
    <source>
        <dbReference type="Proteomes" id="UP000254920"/>
    </source>
</evidence>
<evidence type="ECO:0000256" key="6">
    <source>
        <dbReference type="HAMAP-Rule" id="MF_00376"/>
    </source>
</evidence>
<dbReference type="OrthoDB" id="9812943at2"/>
<dbReference type="HAMAP" id="MF_00376">
    <property type="entry name" value="Dephospho_CoA_kinase"/>
    <property type="match status" value="1"/>
</dbReference>
<gene>
    <name evidence="6 8" type="primary">coaE</name>
    <name evidence="8" type="ORF">NCTC12475_01242</name>
</gene>
<evidence type="ECO:0000313" key="8">
    <source>
        <dbReference type="EMBL" id="SUX11028.1"/>
    </source>
</evidence>
<evidence type="ECO:0000256" key="5">
    <source>
        <dbReference type="ARBA" id="ARBA00022993"/>
    </source>
</evidence>
<comment type="similarity">
    <text evidence="1 6">Belongs to the CoaE family.</text>
</comment>
<evidence type="ECO:0000256" key="1">
    <source>
        <dbReference type="ARBA" id="ARBA00009018"/>
    </source>
</evidence>
<dbReference type="UniPathway" id="UPA00241">
    <property type="reaction ID" value="UER00356"/>
</dbReference>
<dbReference type="GO" id="GO:0005524">
    <property type="term" value="F:ATP binding"/>
    <property type="evidence" value="ECO:0007669"/>
    <property type="project" value="UniProtKB-UniRule"/>
</dbReference>
<dbReference type="STRING" id="32024.GCA_000788295_01724"/>
<keyword evidence="4 6" id="KW-0067">ATP-binding</keyword>
<dbReference type="PROSITE" id="PS51219">
    <property type="entry name" value="DPCK"/>
    <property type="match status" value="1"/>
</dbReference>
<reference evidence="8 9" key="1">
    <citation type="submission" date="2018-06" db="EMBL/GenBank/DDBJ databases">
        <authorList>
            <consortium name="Pathogen Informatics"/>
            <person name="Doyle S."/>
        </authorList>
    </citation>
    <scope>NUCLEOTIDE SEQUENCE [LARGE SCALE GENOMIC DNA]</scope>
    <source>
        <strain evidence="8 9">NCTC12475</strain>
    </source>
</reference>
<keyword evidence="2 6" id="KW-0808">Transferase</keyword>
<organism evidence="8 9">
    <name type="scientific">Campylobacter sputorum subsp. sputorum</name>
    <dbReference type="NCBI Taxonomy" id="32024"/>
    <lineage>
        <taxon>Bacteria</taxon>
        <taxon>Pseudomonadati</taxon>
        <taxon>Campylobacterota</taxon>
        <taxon>Epsilonproteobacteria</taxon>
        <taxon>Campylobacterales</taxon>
        <taxon>Campylobacteraceae</taxon>
        <taxon>Campylobacter</taxon>
    </lineage>
</organism>
<dbReference type="InterPro" id="IPR001977">
    <property type="entry name" value="Depp_CoAkinase"/>
</dbReference>
<keyword evidence="9" id="KW-1185">Reference proteome</keyword>
<dbReference type="PANTHER" id="PTHR10695:SF46">
    <property type="entry name" value="BIFUNCTIONAL COENZYME A SYNTHASE-RELATED"/>
    <property type="match status" value="1"/>
</dbReference>
<dbReference type="EC" id="2.7.1.24" evidence="6 7"/>
<dbReference type="GO" id="GO:0015937">
    <property type="term" value="P:coenzyme A biosynthetic process"/>
    <property type="evidence" value="ECO:0007669"/>
    <property type="project" value="UniProtKB-UniRule"/>
</dbReference>
<name>A0A381DK34_9BACT</name>
<comment type="pathway">
    <text evidence="6">Cofactor biosynthesis; coenzyme A biosynthesis; CoA from (R)-pantothenate: step 5/5.</text>
</comment>
<comment type="subcellular location">
    <subcellularLocation>
        <location evidence="6">Cytoplasm</location>
    </subcellularLocation>
</comment>
<dbReference type="PANTHER" id="PTHR10695">
    <property type="entry name" value="DEPHOSPHO-COA KINASE-RELATED"/>
    <property type="match status" value="1"/>
</dbReference>
<evidence type="ECO:0000256" key="3">
    <source>
        <dbReference type="ARBA" id="ARBA00022741"/>
    </source>
</evidence>
<dbReference type="CDD" id="cd02022">
    <property type="entry name" value="DPCK"/>
    <property type="match status" value="1"/>
</dbReference>
<proteinExistence type="inferred from homology"/>
<keyword evidence="6" id="KW-0963">Cytoplasm</keyword>
<feature type="binding site" evidence="6">
    <location>
        <begin position="14"/>
        <end position="19"/>
    </location>
    <ligand>
        <name>ATP</name>
        <dbReference type="ChEBI" id="CHEBI:30616"/>
    </ligand>
</feature>
<dbReference type="NCBIfam" id="TIGR00152">
    <property type="entry name" value="dephospho-CoA kinase"/>
    <property type="match status" value="1"/>
</dbReference>
<dbReference type="Pfam" id="PF01121">
    <property type="entry name" value="CoaE"/>
    <property type="match status" value="1"/>
</dbReference>